<organism evidence="3 4">
    <name type="scientific">Naegleria lovaniensis</name>
    <name type="common">Amoeba</name>
    <dbReference type="NCBI Taxonomy" id="51637"/>
    <lineage>
        <taxon>Eukaryota</taxon>
        <taxon>Discoba</taxon>
        <taxon>Heterolobosea</taxon>
        <taxon>Tetramitia</taxon>
        <taxon>Eutetramitia</taxon>
        <taxon>Vahlkampfiidae</taxon>
        <taxon>Naegleria</taxon>
    </lineage>
</organism>
<dbReference type="RefSeq" id="XP_044547170.1">
    <property type="nucleotide sequence ID" value="XM_044696343.1"/>
</dbReference>
<proteinExistence type="predicted"/>
<dbReference type="AlphaFoldDB" id="A0AA88GJV9"/>
<reference evidence="3 4" key="1">
    <citation type="journal article" date="2018" name="BMC Genomics">
        <title>The genome of Naegleria lovaniensis, the basis for a comparative approach to unravel pathogenicity factors of the human pathogenic amoeba N. fowleri.</title>
        <authorList>
            <person name="Liechti N."/>
            <person name="Schurch N."/>
            <person name="Bruggmann R."/>
            <person name="Wittwer M."/>
        </authorList>
    </citation>
    <scope>NUCLEOTIDE SEQUENCE [LARGE SCALE GENOMIC DNA]</scope>
    <source>
        <strain evidence="3 4">ATCC 30569</strain>
    </source>
</reference>
<dbReference type="Proteomes" id="UP000816034">
    <property type="component" value="Unassembled WGS sequence"/>
</dbReference>
<feature type="domain" description="PROP1-like PPR" evidence="2">
    <location>
        <begin position="129"/>
        <end position="220"/>
    </location>
</feature>
<dbReference type="EMBL" id="PYSW02000027">
    <property type="protein sequence ID" value="KAG2381490.1"/>
    <property type="molecule type" value="Genomic_DNA"/>
</dbReference>
<dbReference type="GO" id="GO:0031930">
    <property type="term" value="P:mitochondria-nucleus signaling pathway"/>
    <property type="evidence" value="ECO:0007669"/>
    <property type="project" value="TreeGrafter"/>
</dbReference>
<evidence type="ECO:0000259" key="2">
    <source>
        <dbReference type="Pfam" id="PF17177"/>
    </source>
</evidence>
<dbReference type="PANTHER" id="PTHR47936">
    <property type="entry name" value="PPR_LONG DOMAIN-CONTAINING PROTEIN"/>
    <property type="match status" value="1"/>
</dbReference>
<name>A0AA88GJV9_NAELO</name>
<sequence length="234" mass="27082">MLRSFALKASTAKKVSSSSFSRVLCVCSINNNILLGTTTSINSHSSSGVWNIGAVATTENNLRFYAEEQRQKNPKSKHGKESSFKRLSHEECVQVYDYWKSQGKQLNFTFYRQFIQHCNNLCWDKPEYLEKAFSIADDMKKDGIEWNREVYFMLIQCCIRTRKPENLDRGFALKAEMEKQGITSSQLIYNALIRGCALLDQKERAKPVFEDLMKLKEVPPGIKFEDVFKYLKEL</sequence>
<dbReference type="GO" id="GO:0009507">
    <property type="term" value="C:chloroplast"/>
    <property type="evidence" value="ECO:0007669"/>
    <property type="project" value="TreeGrafter"/>
</dbReference>
<keyword evidence="1" id="KW-0677">Repeat</keyword>
<dbReference type="InterPro" id="IPR011990">
    <property type="entry name" value="TPR-like_helical_dom_sf"/>
</dbReference>
<dbReference type="Pfam" id="PF17177">
    <property type="entry name" value="PPR_long"/>
    <property type="match status" value="1"/>
</dbReference>
<dbReference type="GeneID" id="68098933"/>
<keyword evidence="4" id="KW-1185">Reference proteome</keyword>
<comment type="caution">
    <text evidence="3">The sequence shown here is derived from an EMBL/GenBank/DDBJ whole genome shotgun (WGS) entry which is preliminary data.</text>
</comment>
<dbReference type="Gene3D" id="1.25.40.10">
    <property type="entry name" value="Tetratricopeptide repeat domain"/>
    <property type="match status" value="1"/>
</dbReference>
<gene>
    <name evidence="3" type="ORF">C9374_006479</name>
</gene>
<dbReference type="PANTHER" id="PTHR47936:SF1">
    <property type="entry name" value="PENTATRICOPEPTIDE REPEAT-CONTAINING PROTEIN GUN1, CHLOROPLASTIC"/>
    <property type="match status" value="1"/>
</dbReference>
<evidence type="ECO:0000313" key="3">
    <source>
        <dbReference type="EMBL" id="KAG2381490.1"/>
    </source>
</evidence>
<accession>A0AA88GJV9</accession>
<evidence type="ECO:0000256" key="1">
    <source>
        <dbReference type="ARBA" id="ARBA00022737"/>
    </source>
</evidence>
<evidence type="ECO:0000313" key="4">
    <source>
        <dbReference type="Proteomes" id="UP000816034"/>
    </source>
</evidence>
<dbReference type="InterPro" id="IPR033443">
    <property type="entry name" value="PROP1-like_PPR_dom"/>
</dbReference>
<protein>
    <recommendedName>
        <fullName evidence="2">PROP1-like PPR domain-containing protein</fullName>
    </recommendedName>
</protein>